<comment type="caution">
    <text evidence="12">The sequence shown here is derived from an EMBL/GenBank/DDBJ whole genome shotgun (WGS) entry which is preliminary data.</text>
</comment>
<keyword evidence="6" id="KW-0326">Glycosidase</keyword>
<comment type="similarity">
    <text evidence="1">Belongs to the glycosyl hydrolase 43 family.</text>
</comment>
<accession>A0A554VG40</accession>
<feature type="domain" description="CBM6" evidence="11">
    <location>
        <begin position="499"/>
        <end position="627"/>
    </location>
</feature>
<feature type="active site" description="Proton donor" evidence="7">
    <location>
        <position position="212"/>
    </location>
</feature>
<dbReference type="GO" id="GO:0004553">
    <property type="term" value="F:hydrolase activity, hydrolyzing O-glycosyl compounds"/>
    <property type="evidence" value="ECO:0007669"/>
    <property type="project" value="InterPro"/>
</dbReference>
<evidence type="ECO:0000313" key="13">
    <source>
        <dbReference type="Proteomes" id="UP000318833"/>
    </source>
</evidence>
<dbReference type="CDD" id="cd08990">
    <property type="entry name" value="GH43_AXH_like"/>
    <property type="match status" value="1"/>
</dbReference>
<evidence type="ECO:0000256" key="4">
    <source>
        <dbReference type="ARBA" id="ARBA00022801"/>
    </source>
</evidence>
<keyword evidence="4" id="KW-0378">Hydrolase</keyword>
<protein>
    <submittedName>
        <fullName evidence="12">Carbohydrate-binding protein</fullName>
    </submittedName>
</protein>
<feature type="domain" description="CBM6" evidence="11">
    <location>
        <begin position="317"/>
        <end position="451"/>
    </location>
</feature>
<keyword evidence="2" id="KW-0858">Xylan degradation</keyword>
<evidence type="ECO:0000256" key="8">
    <source>
        <dbReference type="PIRSR" id="PIRSR606710-2"/>
    </source>
</evidence>
<keyword evidence="2" id="KW-0624">Polysaccharide degradation</keyword>
<feature type="site" description="Important for catalytic activity, responsible for pKa modulation of the active site Glu and correct orientation of both the proton donor and substrate" evidence="8">
    <location>
        <position position="159"/>
    </location>
</feature>
<dbReference type="InterPro" id="IPR006710">
    <property type="entry name" value="Glyco_hydro_43"/>
</dbReference>
<feature type="chain" id="PRO_5022229443" evidence="10">
    <location>
        <begin position="25"/>
        <end position="982"/>
    </location>
</feature>
<dbReference type="PANTHER" id="PTHR43772:SF2">
    <property type="entry name" value="PUTATIVE (AFU_ORTHOLOGUE AFUA_2G04480)-RELATED"/>
    <property type="match status" value="1"/>
</dbReference>
<proteinExistence type="inferred from homology"/>
<evidence type="ECO:0000259" key="11">
    <source>
        <dbReference type="PROSITE" id="PS51175"/>
    </source>
</evidence>
<evidence type="ECO:0000256" key="9">
    <source>
        <dbReference type="SAM" id="MobiDB-lite"/>
    </source>
</evidence>
<dbReference type="Proteomes" id="UP000318833">
    <property type="component" value="Unassembled WGS sequence"/>
</dbReference>
<dbReference type="GO" id="GO:0030246">
    <property type="term" value="F:carbohydrate binding"/>
    <property type="evidence" value="ECO:0007669"/>
    <property type="project" value="InterPro"/>
</dbReference>
<dbReference type="Pfam" id="PF04616">
    <property type="entry name" value="Glyco_hydro_43"/>
    <property type="match status" value="1"/>
</dbReference>
<dbReference type="InterPro" id="IPR005084">
    <property type="entry name" value="CBM6"/>
</dbReference>
<evidence type="ECO:0000256" key="1">
    <source>
        <dbReference type="ARBA" id="ARBA00009865"/>
    </source>
</evidence>
<evidence type="ECO:0000256" key="5">
    <source>
        <dbReference type="ARBA" id="ARBA00023277"/>
    </source>
</evidence>
<dbReference type="InterPro" id="IPR008999">
    <property type="entry name" value="Actin-crosslinking"/>
</dbReference>
<feature type="compositionally biased region" description="Polar residues" evidence="9">
    <location>
        <begin position="819"/>
        <end position="829"/>
    </location>
</feature>
<keyword evidence="3 10" id="KW-0732">Signal</keyword>
<dbReference type="CDD" id="cd00257">
    <property type="entry name" value="beta-trefoil_FSCN-like"/>
    <property type="match status" value="1"/>
</dbReference>
<dbReference type="PROSITE" id="PS51175">
    <property type="entry name" value="CBM6"/>
    <property type="match status" value="3"/>
</dbReference>
<sequence length="982" mass="108965">MKLSFFKMLRITLCFFIYCNLALGQNPIVTHIYTADPTARVFDGRLYVYPSHDVDVCNELQGSNGFCMPDYHMFSTEDMVNWKDHGVIMDQNEVPWGAKDQYGMWAPDCIYKDGTYYYYYPGVPADKSAFRRIGVATSKNPTGPFKQVDHYIKGIQGIDPGLFIDDDGKAYLYYGGGNGKGALKVVELKDNMVEIKGQPKDVEGIIYEGYREASFLFKRNDTYYFTYARIGKNNYQIEYATADNPMGPFEYKGIAMENIGNGTNHHSFVEYKGEWYLFYHDWSVSGNNRLRSMCADKMEFNEDGTIIPVKPTLRGIGTPKAGDIIQIDRHSGIEKAKVSSVEGNQPRGFQLHYIENNAWVKFNRVNFGDGTLQELKVRAASGSDGGTLELRTGIQDGPLLATVTIENTGSWKTWKTFAAKFTGTTKGIKDIVCVFKGKDPYLFNVNWIKFSAKDVPESDKILAYETEEAPAPSVKNKLSAEDLAKVPKKRGEGITKIGDIIQIDEHNGIEKARISPTQKPQPKGFQVGHINDKGWIKYDRVDFGKGNLKDFKAMVSAGERGGTLELRLDTKDGPILASIDIQNTGGWNKWKLMSVPFSKQTKGVKNIVCTFKGDGANLYNVNWIRITSSSVPNSLKEHPLEKGYTIVDSPQKKPKNIAVSNTKENSIVKAGDIIQIDKHSGIDNARITPTEGDQPPGNQVGYINDGGWLKYEGVDFGKGKLKTMKAMVSSAASQEGILEIRIDSLTGPVLTSIKIPNTGGWKSWKVVSAPITGKTKGIKDIYCLFKGNGKNLYNLNWLRFSSDHVSSSKKPHPLEKVKSVNTSTPSGNIETPKDRARRLRDIAKGKKIGVPLGQIVAIKSGVGKYLSVQGENITASADTVGEQERFAILSVRENIVAIKSMATNKLFSARLNQDGIPVIASHKGEPKDWEKFTWQKIGDIQFTLKANNSDLVQVNDNNQNSLTAGKGSKLSIKAILAFEIIK</sequence>
<feature type="domain" description="CBM6" evidence="11">
    <location>
        <begin position="666"/>
        <end position="801"/>
    </location>
</feature>
<keyword evidence="13" id="KW-1185">Reference proteome</keyword>
<dbReference type="PANTHER" id="PTHR43772">
    <property type="entry name" value="ENDO-1,4-BETA-XYLANASE"/>
    <property type="match status" value="1"/>
</dbReference>
<dbReference type="CDD" id="cd04084">
    <property type="entry name" value="CBM6_xylanase-like"/>
    <property type="match status" value="3"/>
</dbReference>
<feature type="region of interest" description="Disordered" evidence="9">
    <location>
        <begin position="806"/>
        <end position="833"/>
    </location>
</feature>
<gene>
    <name evidence="12" type="ORF">FOF46_20160</name>
</gene>
<dbReference type="EMBL" id="VLNR01000047">
    <property type="protein sequence ID" value="TSE06302.1"/>
    <property type="molecule type" value="Genomic_DNA"/>
</dbReference>
<keyword evidence="5" id="KW-0119">Carbohydrate metabolism</keyword>
<dbReference type="InterPro" id="IPR008979">
    <property type="entry name" value="Galactose-bd-like_sf"/>
</dbReference>
<dbReference type="InterPro" id="IPR023296">
    <property type="entry name" value="Glyco_hydro_beta-prop_sf"/>
</dbReference>
<dbReference type="OrthoDB" id="9763933at2"/>
<dbReference type="Pfam" id="PF03422">
    <property type="entry name" value="CBM_6"/>
    <property type="match status" value="3"/>
</dbReference>
<evidence type="ECO:0000256" key="10">
    <source>
        <dbReference type="SAM" id="SignalP"/>
    </source>
</evidence>
<evidence type="ECO:0000256" key="3">
    <source>
        <dbReference type="ARBA" id="ARBA00022729"/>
    </source>
</evidence>
<evidence type="ECO:0000256" key="6">
    <source>
        <dbReference type="ARBA" id="ARBA00023295"/>
    </source>
</evidence>
<feature type="signal peptide" evidence="10">
    <location>
        <begin position="1"/>
        <end position="24"/>
    </location>
</feature>
<dbReference type="RefSeq" id="WP_143917677.1">
    <property type="nucleotide sequence ID" value="NZ_CANMIK010000052.1"/>
</dbReference>
<dbReference type="SUPFAM" id="SSF50405">
    <property type="entry name" value="Actin-crosslinking proteins"/>
    <property type="match status" value="1"/>
</dbReference>
<feature type="active site" description="Proton acceptor" evidence="7">
    <location>
        <position position="55"/>
    </location>
</feature>
<dbReference type="Gene3D" id="2.60.120.260">
    <property type="entry name" value="Galactose-binding domain-like"/>
    <property type="match status" value="3"/>
</dbReference>
<dbReference type="GO" id="GO:0045493">
    <property type="term" value="P:xylan catabolic process"/>
    <property type="evidence" value="ECO:0007669"/>
    <property type="project" value="UniProtKB-KW"/>
</dbReference>
<dbReference type="SUPFAM" id="SSF49785">
    <property type="entry name" value="Galactose-binding domain-like"/>
    <property type="match status" value="3"/>
</dbReference>
<dbReference type="InterPro" id="IPR052176">
    <property type="entry name" value="Glycosyl_Hydrlase_43_Enz"/>
</dbReference>
<dbReference type="Gene3D" id="2.80.10.50">
    <property type="match status" value="1"/>
</dbReference>
<organism evidence="12 13">
    <name type="scientific">Aquimarina algiphila</name>
    <dbReference type="NCBI Taxonomy" id="2047982"/>
    <lineage>
        <taxon>Bacteria</taxon>
        <taxon>Pseudomonadati</taxon>
        <taxon>Bacteroidota</taxon>
        <taxon>Flavobacteriia</taxon>
        <taxon>Flavobacteriales</taxon>
        <taxon>Flavobacteriaceae</taxon>
        <taxon>Aquimarina</taxon>
    </lineage>
</organism>
<evidence type="ECO:0000313" key="12">
    <source>
        <dbReference type="EMBL" id="TSE06302.1"/>
    </source>
</evidence>
<dbReference type="InterPro" id="IPR006584">
    <property type="entry name" value="Cellulose-bd_IV"/>
</dbReference>
<dbReference type="AlphaFoldDB" id="A0A554VG40"/>
<dbReference type="Gene3D" id="2.115.10.20">
    <property type="entry name" value="Glycosyl hydrolase domain, family 43"/>
    <property type="match status" value="1"/>
</dbReference>
<reference evidence="12 13" key="1">
    <citation type="submission" date="2019-07" db="EMBL/GenBank/DDBJ databases">
        <title>The draft genome sequence of Aquimarina algiphila M91.</title>
        <authorList>
            <person name="Meng X."/>
        </authorList>
    </citation>
    <scope>NUCLEOTIDE SEQUENCE [LARGE SCALE GENOMIC DNA]</scope>
    <source>
        <strain evidence="12 13">M91</strain>
    </source>
</reference>
<dbReference type="SUPFAM" id="SSF75005">
    <property type="entry name" value="Arabinanase/levansucrase/invertase"/>
    <property type="match status" value="1"/>
</dbReference>
<name>A0A554VG40_9FLAO</name>
<dbReference type="SMART" id="SM00606">
    <property type="entry name" value="CBD_IV"/>
    <property type="match status" value="3"/>
</dbReference>
<evidence type="ECO:0000256" key="2">
    <source>
        <dbReference type="ARBA" id="ARBA00022651"/>
    </source>
</evidence>
<evidence type="ECO:0000256" key="7">
    <source>
        <dbReference type="PIRSR" id="PIRSR606710-1"/>
    </source>
</evidence>